<organism evidence="1 2">
    <name type="scientific">Podospora pseudoanserina</name>
    <dbReference type="NCBI Taxonomy" id="2609844"/>
    <lineage>
        <taxon>Eukaryota</taxon>
        <taxon>Fungi</taxon>
        <taxon>Dikarya</taxon>
        <taxon>Ascomycota</taxon>
        <taxon>Pezizomycotina</taxon>
        <taxon>Sordariomycetes</taxon>
        <taxon>Sordariomycetidae</taxon>
        <taxon>Sordariales</taxon>
        <taxon>Podosporaceae</taxon>
        <taxon>Podospora</taxon>
    </lineage>
</organism>
<sequence length="216" mass="24776">MHPGARVYCGVLAESPLYFAGSKTLIKLPRDDDRRVFSMMNSGIKIQCQVLSDPIPGKRAYSYVLPLNCSDVKRPIGIRLRKCGSDRSVRENPWEFVEYKTIYWPKVPRTRHALQVGYPLEMDIYDAWPWSRCDDEDRAFFVTGDGPWDSGSMRFTVKTDVPAYGKNRTVEFEVMFYALGWSSADENELQCSLLEDQEHSTALNATQTRIGAWDQN</sequence>
<accession>A0ABR0I5U4</accession>
<evidence type="ECO:0000313" key="1">
    <source>
        <dbReference type="EMBL" id="KAK4675306.1"/>
    </source>
</evidence>
<name>A0ABR0I5U4_9PEZI</name>
<dbReference type="Proteomes" id="UP001323617">
    <property type="component" value="Unassembled WGS sequence"/>
</dbReference>
<reference evidence="1 2" key="1">
    <citation type="journal article" date="2023" name="bioRxiv">
        <title>High-quality genome assemblies of four members of thePodospora anserinaspecies complex.</title>
        <authorList>
            <person name="Ament-Velasquez S.L."/>
            <person name="Vogan A.A."/>
            <person name="Wallerman O."/>
            <person name="Hartmann F."/>
            <person name="Gautier V."/>
            <person name="Silar P."/>
            <person name="Giraud T."/>
            <person name="Johannesson H."/>
        </authorList>
    </citation>
    <scope>NUCLEOTIDE SEQUENCE [LARGE SCALE GENOMIC DNA]</scope>
    <source>
        <strain evidence="1 2">CBS 124.78</strain>
    </source>
</reference>
<gene>
    <name evidence="1" type="ORF">QC764_0076630</name>
</gene>
<evidence type="ECO:0000313" key="2">
    <source>
        <dbReference type="Proteomes" id="UP001323617"/>
    </source>
</evidence>
<protein>
    <submittedName>
        <fullName evidence="1">Uncharacterized protein</fullName>
    </submittedName>
</protein>
<proteinExistence type="predicted"/>
<dbReference type="RefSeq" id="XP_062798776.1">
    <property type="nucleotide sequence ID" value="XM_062940724.1"/>
</dbReference>
<dbReference type="GeneID" id="87961394"/>
<keyword evidence="2" id="KW-1185">Reference proteome</keyword>
<comment type="caution">
    <text evidence="1">The sequence shown here is derived from an EMBL/GenBank/DDBJ whole genome shotgun (WGS) entry which is preliminary data.</text>
</comment>
<dbReference type="EMBL" id="JAFFHC010000005">
    <property type="protein sequence ID" value="KAK4675306.1"/>
    <property type="molecule type" value="Genomic_DNA"/>
</dbReference>